<protein>
    <recommendedName>
        <fullName evidence="5">Cell division protein FtsL</fullName>
    </recommendedName>
</protein>
<keyword evidence="2" id="KW-0472">Membrane</keyword>
<evidence type="ECO:0000313" key="3">
    <source>
        <dbReference type="EMBL" id="OGL81456.1"/>
    </source>
</evidence>
<keyword evidence="2" id="KW-0812">Transmembrane</keyword>
<dbReference type="EMBL" id="MGEK01000028">
    <property type="protein sequence ID" value="OGL81456.1"/>
    <property type="molecule type" value="Genomic_DNA"/>
</dbReference>
<keyword evidence="2" id="KW-1133">Transmembrane helix</keyword>
<evidence type="ECO:0000256" key="1">
    <source>
        <dbReference type="SAM" id="Coils"/>
    </source>
</evidence>
<keyword evidence="1" id="KW-0175">Coiled coil</keyword>
<dbReference type="AlphaFoldDB" id="A0A1F7UT72"/>
<accession>A0A1F7UT72</accession>
<name>A0A1F7UT72_9BACT</name>
<feature type="transmembrane region" description="Helical" evidence="2">
    <location>
        <begin position="20"/>
        <end position="39"/>
    </location>
</feature>
<sequence length="108" mass="12282">MIFSHYNIHPQPVKRQSAKWWRRLSGVFIIVLVVIYIGLTNDVAVQGYRLRSLQEEVKKLEEDNSALAIQVAAAQSLQRLESESTSLALIPLDRIEYFTTPTTAVAIR</sequence>
<evidence type="ECO:0000313" key="4">
    <source>
        <dbReference type="Proteomes" id="UP000176846"/>
    </source>
</evidence>
<gene>
    <name evidence="3" type="ORF">A2936_00025</name>
</gene>
<evidence type="ECO:0000256" key="2">
    <source>
        <dbReference type="SAM" id="Phobius"/>
    </source>
</evidence>
<reference evidence="3 4" key="1">
    <citation type="journal article" date="2016" name="Nat. Commun.">
        <title>Thousands of microbial genomes shed light on interconnected biogeochemical processes in an aquifer system.</title>
        <authorList>
            <person name="Anantharaman K."/>
            <person name="Brown C.T."/>
            <person name="Hug L.A."/>
            <person name="Sharon I."/>
            <person name="Castelle C.J."/>
            <person name="Probst A.J."/>
            <person name="Thomas B.C."/>
            <person name="Singh A."/>
            <person name="Wilkins M.J."/>
            <person name="Karaoz U."/>
            <person name="Brodie E.L."/>
            <person name="Williams K.H."/>
            <person name="Hubbard S.S."/>
            <person name="Banfield J.F."/>
        </authorList>
    </citation>
    <scope>NUCLEOTIDE SEQUENCE [LARGE SCALE GENOMIC DNA]</scope>
</reference>
<organism evidence="3 4">
    <name type="scientific">Candidatus Uhrbacteria bacterium RIFCSPLOWO2_01_FULL_47_25</name>
    <dbReference type="NCBI Taxonomy" id="1802402"/>
    <lineage>
        <taxon>Bacteria</taxon>
        <taxon>Candidatus Uhriibacteriota</taxon>
    </lineage>
</organism>
<feature type="coiled-coil region" evidence="1">
    <location>
        <begin position="43"/>
        <end position="77"/>
    </location>
</feature>
<dbReference type="Proteomes" id="UP000176846">
    <property type="component" value="Unassembled WGS sequence"/>
</dbReference>
<evidence type="ECO:0008006" key="5">
    <source>
        <dbReference type="Google" id="ProtNLM"/>
    </source>
</evidence>
<comment type="caution">
    <text evidence="3">The sequence shown here is derived from an EMBL/GenBank/DDBJ whole genome shotgun (WGS) entry which is preliminary data.</text>
</comment>
<proteinExistence type="predicted"/>